<feature type="non-terminal residue" evidence="2">
    <location>
        <position position="90"/>
    </location>
</feature>
<dbReference type="InterPro" id="IPR051663">
    <property type="entry name" value="CLec_Tetranectin-domain"/>
</dbReference>
<dbReference type="GO" id="GO:0030246">
    <property type="term" value="F:carbohydrate binding"/>
    <property type="evidence" value="ECO:0007669"/>
    <property type="project" value="UniProtKB-KW"/>
</dbReference>
<dbReference type="InterPro" id="IPR001304">
    <property type="entry name" value="C-type_lectin-like"/>
</dbReference>
<dbReference type="EMBL" id="CACRXK020003181">
    <property type="protein sequence ID" value="CAB3997773.1"/>
    <property type="molecule type" value="Genomic_DNA"/>
</dbReference>
<protein>
    <submittedName>
        <fullName evidence="2">Uncharacterized protein</fullName>
    </submittedName>
</protein>
<evidence type="ECO:0000256" key="1">
    <source>
        <dbReference type="ARBA" id="ARBA00022734"/>
    </source>
</evidence>
<dbReference type="Proteomes" id="UP001152795">
    <property type="component" value="Unassembled WGS sequence"/>
</dbReference>
<feature type="non-terminal residue" evidence="2">
    <location>
        <position position="1"/>
    </location>
</feature>
<reference evidence="2" key="1">
    <citation type="submission" date="2020-04" db="EMBL/GenBank/DDBJ databases">
        <authorList>
            <person name="Alioto T."/>
            <person name="Alioto T."/>
            <person name="Gomez Garrido J."/>
        </authorList>
    </citation>
    <scope>NUCLEOTIDE SEQUENCE</scope>
    <source>
        <strain evidence="2">A484AB</strain>
    </source>
</reference>
<comment type="caution">
    <text evidence="2">The sequence shown here is derived from an EMBL/GenBank/DDBJ whole genome shotgun (WGS) entry which is preliminary data.</text>
</comment>
<name>A0A7D9I4V4_PARCT</name>
<proteinExistence type="predicted"/>
<accession>A0A7D9I4V4</accession>
<dbReference type="PANTHER" id="PTHR22799:SF6">
    <property type="entry name" value="C-TYPE LECTIN DOMAIN FAMILY 4 MEMBER M-LIKE"/>
    <property type="match status" value="1"/>
</dbReference>
<dbReference type="Gene3D" id="3.10.100.10">
    <property type="entry name" value="Mannose-Binding Protein A, subunit A"/>
    <property type="match status" value="1"/>
</dbReference>
<dbReference type="Pfam" id="PF00059">
    <property type="entry name" value="Lectin_C"/>
    <property type="match status" value="1"/>
</dbReference>
<dbReference type="SUPFAM" id="SSF56436">
    <property type="entry name" value="C-type lectin-like"/>
    <property type="match status" value="1"/>
</dbReference>
<keyword evidence="3" id="KW-1185">Reference proteome</keyword>
<dbReference type="OrthoDB" id="441660at2759"/>
<evidence type="ECO:0000313" key="3">
    <source>
        <dbReference type="Proteomes" id="UP001152795"/>
    </source>
</evidence>
<dbReference type="PANTHER" id="PTHR22799">
    <property type="entry name" value="TETRANECTIN-RELATED"/>
    <property type="match status" value="1"/>
</dbReference>
<gene>
    <name evidence="2" type="ORF">PACLA_8A074115</name>
</gene>
<evidence type="ECO:0000313" key="2">
    <source>
        <dbReference type="EMBL" id="CAB3997773.1"/>
    </source>
</evidence>
<dbReference type="PROSITE" id="PS50041">
    <property type="entry name" value="C_TYPE_LECTIN_2"/>
    <property type="match status" value="1"/>
</dbReference>
<keyword evidence="1" id="KW-0430">Lectin</keyword>
<dbReference type="CDD" id="cd00037">
    <property type="entry name" value="CLECT"/>
    <property type="match status" value="1"/>
</dbReference>
<dbReference type="AlphaFoldDB" id="A0A7D9I4V4"/>
<dbReference type="InterPro" id="IPR016186">
    <property type="entry name" value="C-type_lectin-like/link_sf"/>
</dbReference>
<organism evidence="2 3">
    <name type="scientific">Paramuricea clavata</name>
    <name type="common">Red gorgonian</name>
    <name type="synonym">Violescent sea-whip</name>
    <dbReference type="NCBI Taxonomy" id="317549"/>
    <lineage>
        <taxon>Eukaryota</taxon>
        <taxon>Metazoa</taxon>
        <taxon>Cnidaria</taxon>
        <taxon>Anthozoa</taxon>
        <taxon>Octocorallia</taxon>
        <taxon>Malacalcyonacea</taxon>
        <taxon>Plexauridae</taxon>
        <taxon>Paramuricea</taxon>
    </lineage>
</organism>
<sequence>PEQSFATSLLERVWYSNVWIGLNDLNIKGVYEWSNNSSVSWSNWYVGQPDERRTDKSCVYMSLKRGKRGWMYWSDQNCTSKYAFMCSYVV</sequence>
<dbReference type="InterPro" id="IPR016187">
    <property type="entry name" value="CTDL_fold"/>
</dbReference>